<comment type="similarity">
    <text evidence="1 4">Belongs to the serpin family.</text>
</comment>
<dbReference type="SUPFAM" id="SSF56574">
    <property type="entry name" value="Serpins"/>
    <property type="match status" value="1"/>
</dbReference>
<evidence type="ECO:0000256" key="2">
    <source>
        <dbReference type="ARBA" id="ARBA00022690"/>
    </source>
</evidence>
<dbReference type="GO" id="GO:0004867">
    <property type="term" value="F:serine-type endopeptidase inhibitor activity"/>
    <property type="evidence" value="ECO:0007669"/>
    <property type="project" value="UniProtKB-KW"/>
</dbReference>
<keyword evidence="5" id="KW-0732">Signal</keyword>
<organism evidence="7">
    <name type="scientific">Spodoptera frugiperda</name>
    <name type="common">Fall armyworm</name>
    <dbReference type="NCBI Taxonomy" id="7108"/>
    <lineage>
        <taxon>Eukaryota</taxon>
        <taxon>Metazoa</taxon>
        <taxon>Ecdysozoa</taxon>
        <taxon>Arthropoda</taxon>
        <taxon>Hexapoda</taxon>
        <taxon>Insecta</taxon>
        <taxon>Pterygota</taxon>
        <taxon>Neoptera</taxon>
        <taxon>Endopterygota</taxon>
        <taxon>Lepidoptera</taxon>
        <taxon>Glossata</taxon>
        <taxon>Ditrysia</taxon>
        <taxon>Noctuoidea</taxon>
        <taxon>Noctuidae</taxon>
        <taxon>Amphipyrinae</taxon>
        <taxon>Spodoptera</taxon>
    </lineage>
</organism>
<dbReference type="AlphaFoldDB" id="A0A2H1VCL8"/>
<dbReference type="GO" id="GO:0005615">
    <property type="term" value="C:extracellular space"/>
    <property type="evidence" value="ECO:0007669"/>
    <property type="project" value="InterPro"/>
</dbReference>
<gene>
    <name evidence="7" type="ORF">SFRICE_019089</name>
</gene>
<accession>A0A2H1VCL8</accession>
<evidence type="ECO:0000256" key="3">
    <source>
        <dbReference type="ARBA" id="ARBA00022900"/>
    </source>
</evidence>
<reference evidence="7" key="1">
    <citation type="submission" date="2016-07" db="EMBL/GenBank/DDBJ databases">
        <authorList>
            <person name="Bretaudeau A."/>
        </authorList>
    </citation>
    <scope>NUCLEOTIDE SEQUENCE</scope>
    <source>
        <strain evidence="7">Rice</strain>
        <tissue evidence="7">Whole body</tissue>
    </source>
</reference>
<dbReference type="Pfam" id="PF00079">
    <property type="entry name" value="Serpin"/>
    <property type="match status" value="1"/>
</dbReference>
<dbReference type="InterPro" id="IPR023795">
    <property type="entry name" value="Serpin_CS"/>
</dbReference>
<protein>
    <submittedName>
        <fullName evidence="7">SFRICE_019089</fullName>
    </submittedName>
</protein>
<dbReference type="Gene3D" id="3.30.497.10">
    <property type="entry name" value="Antithrombin, subunit I, domain 2"/>
    <property type="match status" value="1"/>
</dbReference>
<dbReference type="PROSITE" id="PS00284">
    <property type="entry name" value="SERPIN"/>
    <property type="match status" value="1"/>
</dbReference>
<feature type="chain" id="PRO_5013735969" evidence="5">
    <location>
        <begin position="19"/>
        <end position="422"/>
    </location>
</feature>
<feature type="signal peptide" evidence="5">
    <location>
        <begin position="1"/>
        <end position="18"/>
    </location>
</feature>
<dbReference type="InterPro" id="IPR042185">
    <property type="entry name" value="Serpin_sf_2"/>
</dbReference>
<proteinExistence type="inferred from homology"/>
<dbReference type="PANTHER" id="PTHR11461">
    <property type="entry name" value="SERINE PROTEASE INHIBITOR, SERPIN"/>
    <property type="match status" value="1"/>
</dbReference>
<dbReference type="PANTHER" id="PTHR11461:SF211">
    <property type="entry name" value="GH10112P-RELATED"/>
    <property type="match status" value="1"/>
</dbReference>
<dbReference type="EMBL" id="ODYU01001817">
    <property type="protein sequence ID" value="SOQ38536.1"/>
    <property type="molecule type" value="Genomic_DNA"/>
</dbReference>
<evidence type="ECO:0000256" key="5">
    <source>
        <dbReference type="SAM" id="SignalP"/>
    </source>
</evidence>
<feature type="domain" description="Serpin" evidence="6">
    <location>
        <begin position="71"/>
        <end position="418"/>
    </location>
</feature>
<dbReference type="InterPro" id="IPR023796">
    <property type="entry name" value="Serpin_dom"/>
</dbReference>
<name>A0A2H1VCL8_SPOFR</name>
<dbReference type="Gene3D" id="2.30.39.10">
    <property type="entry name" value="Alpha-1-antitrypsin, domain 1"/>
    <property type="match status" value="1"/>
</dbReference>
<sequence>MRLSLLLLAVCVARCVHSLGTLDDIIGIPGKLVDHAGGLLHGLLGGNAGDRNVCNRNVYQDYSKAVTSFHHKLYTSVAARSNDHFVFSPYTVWLSLSALAEGADPSVQRQIFASLYLPEENCIRKKFYEIAANVEQSGRDVIFDRRRILLLDEDLRVNPAWGQTVKALGLLKAGFASIKNNPRQTVQRARKFIGTQANIPLSGNSVILDALEYQGLWTTAFPEADIQRQPFYNEHGLIVGNVDMMHIRKRVRLMQAPFLGARVVELPVGVDGRYTMLIAVGTGNNVLRNAMAMFMGSILEIFSLLQMSLVPLDVAVPRFSISSEFDIRAALEDFGVKSFWRDPLATKYISEPSALPGNFIQRVLVSVDSQGVEPPPQRRYVNNIIGRGQDFIANKPFLFALFDTATKTCIYAGAYSKPNPSG</sequence>
<keyword evidence="3" id="KW-0722">Serine protease inhibitor</keyword>
<evidence type="ECO:0000259" key="6">
    <source>
        <dbReference type="SMART" id="SM00093"/>
    </source>
</evidence>
<keyword evidence="2" id="KW-0646">Protease inhibitor</keyword>
<dbReference type="SMART" id="SM00093">
    <property type="entry name" value="SERPIN"/>
    <property type="match status" value="1"/>
</dbReference>
<dbReference type="InterPro" id="IPR042178">
    <property type="entry name" value="Serpin_sf_1"/>
</dbReference>
<evidence type="ECO:0000256" key="4">
    <source>
        <dbReference type="RuleBase" id="RU000411"/>
    </source>
</evidence>
<evidence type="ECO:0000256" key="1">
    <source>
        <dbReference type="ARBA" id="ARBA00009500"/>
    </source>
</evidence>
<dbReference type="InterPro" id="IPR036186">
    <property type="entry name" value="Serpin_sf"/>
</dbReference>
<evidence type="ECO:0000313" key="7">
    <source>
        <dbReference type="EMBL" id="SOQ38536.1"/>
    </source>
</evidence>
<dbReference type="InterPro" id="IPR000215">
    <property type="entry name" value="Serpin_fam"/>
</dbReference>